<dbReference type="GO" id="GO:0045271">
    <property type="term" value="C:respiratory chain complex I"/>
    <property type="evidence" value="ECO:0000318"/>
    <property type="project" value="GO_Central"/>
</dbReference>
<dbReference type="AlphaFoldDB" id="Q8HIU9"/>
<reference evidence="9" key="1">
    <citation type="journal article" date="2000" name="Trends Biochem. Sci.">
        <title>A novel motif for identifying rps3 homologs in fungal mitochondrial genomes.</title>
        <authorList>
            <person name="Bullerwell C.E."/>
            <person name="Burger G."/>
            <person name="Lang B.F."/>
        </authorList>
    </citation>
    <scope>NUCLEOTIDE SEQUENCE</scope>
    <source>
        <strain evidence="9">ATCC 50154</strain>
    </source>
</reference>
<geneLocation type="mitochondrion" evidence="9"/>
<reference evidence="9" key="2">
    <citation type="submission" date="2000-06" db="EMBL/GenBank/DDBJ databases">
        <authorList>
            <person name="Lang F.B."/>
            <person name="Bullerwell C."/>
        </authorList>
    </citation>
    <scope>NUCLEOTIDE SEQUENCE</scope>
    <source>
        <strain evidence="9">ATCC 50154</strain>
    </source>
</reference>
<accession>Q8HIU9</accession>
<keyword evidence="5 7" id="KW-1133">Transmembrane helix</keyword>
<dbReference type="PRINTS" id="PR01437">
    <property type="entry name" value="NUOXDRDTASE4"/>
</dbReference>
<evidence type="ECO:0000256" key="1">
    <source>
        <dbReference type="ARBA" id="ARBA00003257"/>
    </source>
</evidence>
<dbReference type="FunCoup" id="Q8HIU9">
    <property type="interactions" value="90"/>
</dbReference>
<dbReference type="GO" id="GO:0015990">
    <property type="term" value="P:electron transport coupled proton transport"/>
    <property type="evidence" value="ECO:0000318"/>
    <property type="project" value="GO_Central"/>
</dbReference>
<dbReference type="RefSeq" id="NP_696964.1">
    <property type="nucleotide sequence ID" value="NC_004309.1"/>
</dbReference>
<feature type="transmembrane region" description="Helical" evidence="7">
    <location>
        <begin position="143"/>
        <end position="161"/>
    </location>
</feature>
<evidence type="ECO:0000313" key="9">
    <source>
        <dbReference type="EMBL" id="AAN28335.1"/>
    </source>
</evidence>
<dbReference type="GO" id="GO:0042773">
    <property type="term" value="P:ATP synthesis coupled electron transport"/>
    <property type="evidence" value="ECO:0007669"/>
    <property type="project" value="InterPro"/>
</dbReference>
<evidence type="ECO:0000256" key="3">
    <source>
        <dbReference type="ARBA" id="ARBA00009025"/>
    </source>
</evidence>
<comment type="function">
    <text evidence="7">Core subunit of the mitochondrial membrane respiratory chain NADH dehydrogenase (Complex I) which catalyzes electron transfer from NADH through the respiratory chain, using ubiquinone as an electron acceptor. Essential for the catalytic activity and assembly of complex I.</text>
</comment>
<dbReference type="EMBL" id="AF538053">
    <property type="protein sequence ID" value="AAN28335.1"/>
    <property type="molecule type" value="Genomic_DNA"/>
</dbReference>
<keyword evidence="7" id="KW-0679">Respiratory chain</keyword>
<feature type="transmembrane region" description="Helical" evidence="7">
    <location>
        <begin position="215"/>
        <end position="237"/>
    </location>
</feature>
<dbReference type="GO" id="GO:0048039">
    <property type="term" value="F:ubiquinone binding"/>
    <property type="evidence" value="ECO:0000318"/>
    <property type="project" value="GO_Central"/>
</dbReference>
<keyword evidence="9" id="KW-0560">Oxidoreductase</keyword>
<feature type="transmembrane region" description="Helical" evidence="7">
    <location>
        <begin position="377"/>
        <end position="408"/>
    </location>
</feature>
<feature type="transmembrane region" description="Helical" evidence="7">
    <location>
        <begin position="6"/>
        <end position="24"/>
    </location>
</feature>
<dbReference type="InterPro" id="IPR010227">
    <property type="entry name" value="NADH_Q_OxRdtase_chainM/4"/>
</dbReference>
<name>Q8HIU9_MONBE</name>
<evidence type="ECO:0000256" key="5">
    <source>
        <dbReference type="ARBA" id="ARBA00022989"/>
    </source>
</evidence>
<keyword evidence="7" id="KW-0813">Transport</keyword>
<feature type="domain" description="NADH:quinone oxidoreductase/Mrp antiporter transmembrane" evidence="8">
    <location>
        <begin position="138"/>
        <end position="423"/>
    </location>
</feature>
<keyword evidence="7 9" id="KW-0496">Mitochondrion</keyword>
<comment type="similarity">
    <text evidence="3 7">Belongs to the complex I subunit 4 family.</text>
</comment>
<protein>
    <recommendedName>
        <fullName evidence="7">NADH-ubiquinone oxidoreductase chain 4</fullName>
        <ecNumber evidence="7">7.1.1.2</ecNumber>
    </recommendedName>
</protein>
<feature type="transmembrane region" description="Helical" evidence="7">
    <location>
        <begin position="308"/>
        <end position="329"/>
    </location>
</feature>
<organism evidence="9">
    <name type="scientific">Monosiga brevicollis</name>
    <name type="common">Choanoflagellate</name>
    <dbReference type="NCBI Taxonomy" id="81824"/>
    <lineage>
        <taxon>Eukaryota</taxon>
        <taxon>Choanoflagellata</taxon>
        <taxon>Craspedida</taxon>
        <taxon>Salpingoecidae</taxon>
        <taxon>Monosiga</taxon>
    </lineage>
</organism>
<dbReference type="GeneID" id="805238"/>
<keyword evidence="7" id="KW-0249">Electron transport</keyword>
<evidence type="ECO:0000256" key="4">
    <source>
        <dbReference type="ARBA" id="ARBA00022692"/>
    </source>
</evidence>
<evidence type="ECO:0000256" key="6">
    <source>
        <dbReference type="ARBA" id="ARBA00023136"/>
    </source>
</evidence>
<feature type="transmembrane region" description="Helical" evidence="7">
    <location>
        <begin position="118"/>
        <end position="137"/>
    </location>
</feature>
<comment type="subcellular location">
    <subcellularLocation>
        <location evidence="2">Membrane</location>
        <topology evidence="2">Multi-pass membrane protein</topology>
    </subcellularLocation>
    <subcellularLocation>
        <location evidence="7">Mitochondrion membrane</location>
        <topology evidence="7">Multi-pass membrane protein</topology>
    </subcellularLocation>
</comment>
<dbReference type="EC" id="7.1.1.2" evidence="7"/>
<keyword evidence="7" id="KW-0520">NAD</keyword>
<dbReference type="Pfam" id="PF00361">
    <property type="entry name" value="Proton_antipo_M"/>
    <property type="match status" value="1"/>
</dbReference>
<keyword evidence="7" id="KW-0830">Ubiquinone</keyword>
<dbReference type="GO" id="GO:0009060">
    <property type="term" value="P:aerobic respiration"/>
    <property type="evidence" value="ECO:0000318"/>
    <property type="project" value="GO_Central"/>
</dbReference>
<comment type="function">
    <text evidence="1">Core subunit of the mitochondrial membrane respiratory chain NADH dehydrogenase (Complex I) that is believed to belong to the minimal assembly required for catalysis. Complex I functions in the transfer of electrons from NADH to the respiratory chain. The immediate electron acceptor for the enzyme is believed to be ubiquinone.</text>
</comment>
<dbReference type="STRING" id="81824.Q8HIU9"/>
<evidence type="ECO:0000256" key="7">
    <source>
        <dbReference type="RuleBase" id="RU003297"/>
    </source>
</evidence>
<feature type="transmembrane region" description="Helical" evidence="7">
    <location>
        <begin position="173"/>
        <end position="195"/>
    </location>
</feature>
<feature type="transmembrane region" description="Helical" evidence="7">
    <location>
        <begin position="244"/>
        <end position="265"/>
    </location>
</feature>
<dbReference type="PANTHER" id="PTHR43507">
    <property type="entry name" value="NADH-UBIQUINONE OXIDOREDUCTASE CHAIN 4"/>
    <property type="match status" value="1"/>
</dbReference>
<dbReference type="NCBIfam" id="TIGR01972">
    <property type="entry name" value="NDH_I_M"/>
    <property type="match status" value="1"/>
</dbReference>
<comment type="catalytic activity">
    <reaction evidence="7">
        <text>a ubiquinone + NADH + 5 H(+)(in) = a ubiquinol + NAD(+) + 4 H(+)(out)</text>
        <dbReference type="Rhea" id="RHEA:29091"/>
        <dbReference type="Rhea" id="RHEA-COMP:9565"/>
        <dbReference type="Rhea" id="RHEA-COMP:9566"/>
        <dbReference type="ChEBI" id="CHEBI:15378"/>
        <dbReference type="ChEBI" id="CHEBI:16389"/>
        <dbReference type="ChEBI" id="CHEBI:17976"/>
        <dbReference type="ChEBI" id="CHEBI:57540"/>
        <dbReference type="ChEBI" id="CHEBI:57945"/>
        <dbReference type="EC" id="7.1.1.2"/>
    </reaction>
</comment>
<feature type="transmembrane region" description="Helical" evidence="7">
    <location>
        <begin position="36"/>
        <end position="53"/>
    </location>
</feature>
<dbReference type="GO" id="GO:0031966">
    <property type="term" value="C:mitochondrial membrane"/>
    <property type="evidence" value="ECO:0007669"/>
    <property type="project" value="UniProtKB-SubCell"/>
</dbReference>
<feature type="transmembrane region" description="Helical" evidence="7">
    <location>
        <begin position="335"/>
        <end position="356"/>
    </location>
</feature>
<dbReference type="GO" id="GO:0016491">
    <property type="term" value="F:oxidoreductase activity"/>
    <property type="evidence" value="ECO:0007669"/>
    <property type="project" value="UniProtKB-KW"/>
</dbReference>
<feature type="transmembrane region" description="Helical" evidence="7">
    <location>
        <begin position="82"/>
        <end position="106"/>
    </location>
</feature>
<keyword evidence="6 7" id="KW-0472">Membrane</keyword>
<gene>
    <name evidence="9" type="primary">nad4</name>
</gene>
<sequence length="498" mass="55996">MWNTLIPIFALPFIGILILLILPFNNELNIKKGKQIALGTSILTLLESLRLWFHFDYSTSKFQYILKLNWINDELTSNSWNIVLGIDGISLVFIILTTLLIPICILSSWDSVKILVKGYLISFLVIEILLIGVFTILDIFGFYILFEGVLIPMYLIIGIWGSREQKITAGYYFFFYTLIGSVLMLIGILYLYSISGTTDYLTLLGYEIDPTAQKYLFLAFFASLAVKIPKFPFHIWLPQAHVEAPVAGSVILAGILIKLGGYGFIRFTIPLLPDASHYFAPLVFILGVLAVIYASLTTLRQTDLKRIIAYSSVSHMGLVSLGIFTLTANGIMGSIFLQLAHGLVSSALFIIVTVLYDRHHTRLVKYYRGMTVTMPIYSFLFLFFTLANIAVPLSCNFVGEFLCLLAIFEVNTTVAILASLGIILSACYSLFLYNRVCFGSFSTYLSNNSYHLLSIKDVSRREFFVLFPLVILTIILGVYPHPIFDLLNISVINLTTFL</sequence>
<proteinExistence type="inferred from homology"/>
<dbReference type="PANTHER" id="PTHR43507:SF1">
    <property type="entry name" value="NADH-UBIQUINONE OXIDOREDUCTASE CHAIN 4"/>
    <property type="match status" value="1"/>
</dbReference>
<dbReference type="GO" id="GO:0008137">
    <property type="term" value="F:NADH dehydrogenase (ubiquinone) activity"/>
    <property type="evidence" value="ECO:0007669"/>
    <property type="project" value="UniProtKB-UniRule"/>
</dbReference>
<evidence type="ECO:0000256" key="2">
    <source>
        <dbReference type="ARBA" id="ARBA00004141"/>
    </source>
</evidence>
<feature type="transmembrane region" description="Helical" evidence="7">
    <location>
        <begin position="414"/>
        <end position="433"/>
    </location>
</feature>
<feature type="transmembrane region" description="Helical" evidence="7">
    <location>
        <begin position="277"/>
        <end position="296"/>
    </location>
</feature>
<feature type="transmembrane region" description="Helical" evidence="7">
    <location>
        <begin position="463"/>
        <end position="481"/>
    </location>
</feature>
<dbReference type="InParanoid" id="Q8HIU9"/>
<reference evidence="9" key="3">
    <citation type="journal article" date="2002" name="Curr. Biol.">
        <title>The closest unicellular relatives of animals.</title>
        <authorList>
            <person name="Lang B.F."/>
            <person name="O'Kelly C."/>
            <person name="Nerad T."/>
            <person name="Gray M.W."/>
            <person name="Burger G."/>
        </authorList>
    </citation>
    <scope>NUCLEOTIDE SEQUENCE</scope>
    <source>
        <strain evidence="9">ATCC 50154</strain>
    </source>
</reference>
<dbReference type="InterPro" id="IPR001750">
    <property type="entry name" value="ND/Mrp_TM"/>
</dbReference>
<evidence type="ECO:0000259" key="8">
    <source>
        <dbReference type="Pfam" id="PF00361"/>
    </source>
</evidence>
<dbReference type="InterPro" id="IPR003918">
    <property type="entry name" value="NADH_UbQ_OxRdtase"/>
</dbReference>
<keyword evidence="4 7" id="KW-0812">Transmembrane</keyword>